<comment type="similarity">
    <text evidence="1">Belongs to the prokaryotic/mitochondrial release factor family.</text>
</comment>
<feature type="region of interest" description="Disordered" evidence="2">
    <location>
        <begin position="23"/>
        <end position="42"/>
    </location>
</feature>
<gene>
    <name evidence="4" type="ORF">BA062_00580</name>
</gene>
<dbReference type="InterPro" id="IPR045853">
    <property type="entry name" value="Pep_chain_release_fac_I_sf"/>
</dbReference>
<feature type="compositionally biased region" description="Basic and acidic residues" evidence="2">
    <location>
        <begin position="135"/>
        <end position="145"/>
    </location>
</feature>
<dbReference type="PANTHER" id="PTHR47814:SF1">
    <property type="entry name" value="PEPTIDYL-TRNA HYDROLASE ARFB"/>
    <property type="match status" value="1"/>
</dbReference>
<dbReference type="GO" id="GO:0043022">
    <property type="term" value="F:ribosome binding"/>
    <property type="evidence" value="ECO:0007669"/>
    <property type="project" value="TreeGrafter"/>
</dbReference>
<evidence type="ECO:0000313" key="5">
    <source>
        <dbReference type="Proteomes" id="UP000247892"/>
    </source>
</evidence>
<feature type="region of interest" description="Disordered" evidence="2">
    <location>
        <begin position="100"/>
        <end position="145"/>
    </location>
</feature>
<evidence type="ECO:0000256" key="1">
    <source>
        <dbReference type="ARBA" id="ARBA00010835"/>
    </source>
</evidence>
<dbReference type="Pfam" id="PF00472">
    <property type="entry name" value="RF-1"/>
    <property type="match status" value="1"/>
</dbReference>
<dbReference type="NCBIfam" id="NF006718">
    <property type="entry name" value="PRK09256.1"/>
    <property type="match status" value="1"/>
</dbReference>
<dbReference type="EMBL" id="MASU01000001">
    <property type="protein sequence ID" value="PXY38293.1"/>
    <property type="molecule type" value="Genomic_DNA"/>
</dbReference>
<dbReference type="GO" id="GO:0072344">
    <property type="term" value="P:rescue of stalled ribosome"/>
    <property type="evidence" value="ECO:0007669"/>
    <property type="project" value="TreeGrafter"/>
</dbReference>
<reference evidence="4 5" key="1">
    <citation type="submission" date="2016-07" db="EMBL/GenBank/DDBJ databases">
        <title>Draft genome sequence of Prauserella sp. YIM 121212, isolated from alkaline soil.</title>
        <authorList>
            <person name="Ruckert C."/>
            <person name="Albersmeier A."/>
            <person name="Jiang C.-L."/>
            <person name="Jiang Y."/>
            <person name="Kalinowski J."/>
            <person name="Schneider O."/>
            <person name="Winkler A."/>
            <person name="Zotchev S.B."/>
        </authorList>
    </citation>
    <scope>NUCLEOTIDE SEQUENCE [LARGE SCALE GENOMIC DNA]</scope>
    <source>
        <strain evidence="4 5">YIM 121212</strain>
    </source>
</reference>
<keyword evidence="5" id="KW-1185">Reference proteome</keyword>
<comment type="caution">
    <text evidence="4">The sequence shown here is derived from an EMBL/GenBank/DDBJ whole genome shotgun (WGS) entry which is preliminary data.</text>
</comment>
<dbReference type="Proteomes" id="UP000247892">
    <property type="component" value="Unassembled WGS sequence"/>
</dbReference>
<dbReference type="GO" id="GO:0004045">
    <property type="term" value="F:peptidyl-tRNA hydrolase activity"/>
    <property type="evidence" value="ECO:0007669"/>
    <property type="project" value="TreeGrafter"/>
</dbReference>
<evidence type="ECO:0000259" key="3">
    <source>
        <dbReference type="Pfam" id="PF00472"/>
    </source>
</evidence>
<dbReference type="RefSeq" id="WP_110334028.1">
    <property type="nucleotide sequence ID" value="NZ_JBHVKT010000034.1"/>
</dbReference>
<dbReference type="SUPFAM" id="SSF75620">
    <property type="entry name" value="Release factor"/>
    <property type="match status" value="1"/>
</dbReference>
<evidence type="ECO:0000256" key="2">
    <source>
        <dbReference type="SAM" id="MobiDB-lite"/>
    </source>
</evidence>
<feature type="domain" description="Prokaryotic-type class I peptide chain release factors" evidence="3">
    <location>
        <begin position="15"/>
        <end position="139"/>
    </location>
</feature>
<dbReference type="InterPro" id="IPR000352">
    <property type="entry name" value="Pep_chain_release_fac_I"/>
</dbReference>
<evidence type="ECO:0000313" key="4">
    <source>
        <dbReference type="EMBL" id="PXY38293.1"/>
    </source>
</evidence>
<organism evidence="4 5">
    <name type="scientific">Prauserella flavalba</name>
    <dbReference type="NCBI Taxonomy" id="1477506"/>
    <lineage>
        <taxon>Bacteria</taxon>
        <taxon>Bacillati</taxon>
        <taxon>Actinomycetota</taxon>
        <taxon>Actinomycetes</taxon>
        <taxon>Pseudonocardiales</taxon>
        <taxon>Pseudonocardiaceae</taxon>
        <taxon>Prauserella</taxon>
    </lineage>
</organism>
<dbReference type="GO" id="GO:0003747">
    <property type="term" value="F:translation release factor activity"/>
    <property type="evidence" value="ECO:0007669"/>
    <property type="project" value="InterPro"/>
</dbReference>
<dbReference type="Gene3D" id="3.30.160.20">
    <property type="match status" value="1"/>
</dbReference>
<dbReference type="PANTHER" id="PTHR47814">
    <property type="entry name" value="PEPTIDYL-TRNA HYDROLASE ARFB"/>
    <property type="match status" value="1"/>
</dbReference>
<proteinExistence type="inferred from homology"/>
<sequence>MTTPGSDLPVTRRLVVPDAELTERFSRSSGPGGQGVNTTSSRVELSFDVARSPAVPEDLRSRLLARLDRRLVDGVLTIVASEHREQLRNREAARARLVAVLREASAPPPRKRRPTKPTRGSQERRLAAKKRRGDVKRGRGGRYDE</sequence>
<protein>
    <submittedName>
        <fullName evidence="4">Peptide chain release factor 1</fullName>
    </submittedName>
</protein>
<dbReference type="AlphaFoldDB" id="A0A318LU93"/>
<dbReference type="OrthoDB" id="9815709at2"/>
<accession>A0A318LU93</accession>
<name>A0A318LU93_9PSEU</name>